<sequence>MGTKRVGQAQVTIENETAGQARRTRRATPALRDPLRTQAAILDAATVEFAEKGIGGARVDAIAERAGTNKRMLYHYFGDKEGLYVAVLEQAYRAIRTAEKDLDIAHKSPVEALSELSRFTWRYFLDHPEFISLLNTENLHRASHLKGSRPILEMHSNFVTELKSVLEEGARQGIFRAGIDPINVYISIAALGYFYLSNRHTLSAIFDRDLEDKARLEQWESHIVATILASVKA</sequence>
<name>A0A916VVU2_9HYPH</name>
<reference evidence="4 5" key="1">
    <citation type="journal article" date="2014" name="Int. J. Syst. Evol. Microbiol.">
        <title>Complete genome sequence of Corynebacterium casei LMG S-19264T (=DSM 44701T), isolated from a smear-ripened cheese.</title>
        <authorList>
            <consortium name="US DOE Joint Genome Institute (JGI-PGF)"/>
            <person name="Walter F."/>
            <person name="Albersmeier A."/>
            <person name="Kalinowski J."/>
            <person name="Ruckert C."/>
        </authorList>
    </citation>
    <scope>NUCLEOTIDE SEQUENCE [LARGE SCALE GENOMIC DNA]</scope>
    <source>
        <strain evidence="4 5">CGMCC 1.15896</strain>
    </source>
</reference>
<accession>A0A916VVU2</accession>
<proteinExistence type="predicted"/>
<dbReference type="SUPFAM" id="SSF46689">
    <property type="entry name" value="Homeodomain-like"/>
    <property type="match status" value="1"/>
</dbReference>
<organism evidence="4 5">
    <name type="scientific">Pelagibacterium lentulum</name>
    <dbReference type="NCBI Taxonomy" id="2029865"/>
    <lineage>
        <taxon>Bacteria</taxon>
        <taxon>Pseudomonadati</taxon>
        <taxon>Pseudomonadota</taxon>
        <taxon>Alphaproteobacteria</taxon>
        <taxon>Hyphomicrobiales</taxon>
        <taxon>Devosiaceae</taxon>
        <taxon>Pelagibacterium</taxon>
    </lineage>
</organism>
<dbReference type="GO" id="GO:0003677">
    <property type="term" value="F:DNA binding"/>
    <property type="evidence" value="ECO:0007669"/>
    <property type="project" value="UniProtKB-UniRule"/>
</dbReference>
<dbReference type="Proteomes" id="UP000596977">
    <property type="component" value="Unassembled WGS sequence"/>
</dbReference>
<dbReference type="InterPro" id="IPR036271">
    <property type="entry name" value="Tet_transcr_reg_TetR-rel_C_sf"/>
</dbReference>
<protein>
    <submittedName>
        <fullName evidence="4">TetR family transcriptional regulator</fullName>
    </submittedName>
</protein>
<evidence type="ECO:0000313" key="5">
    <source>
        <dbReference type="Proteomes" id="UP000596977"/>
    </source>
</evidence>
<dbReference type="Pfam" id="PF17938">
    <property type="entry name" value="TetR_C_29"/>
    <property type="match status" value="1"/>
</dbReference>
<dbReference type="PANTHER" id="PTHR30328">
    <property type="entry name" value="TRANSCRIPTIONAL REPRESSOR"/>
    <property type="match status" value="1"/>
</dbReference>
<dbReference type="InterPro" id="IPR041474">
    <property type="entry name" value="NicS_C"/>
</dbReference>
<dbReference type="PRINTS" id="PR00455">
    <property type="entry name" value="HTHTETR"/>
</dbReference>
<evidence type="ECO:0000259" key="3">
    <source>
        <dbReference type="PROSITE" id="PS50977"/>
    </source>
</evidence>
<evidence type="ECO:0000256" key="1">
    <source>
        <dbReference type="ARBA" id="ARBA00023125"/>
    </source>
</evidence>
<dbReference type="RefSeq" id="WP_371870908.1">
    <property type="nucleotide sequence ID" value="NZ_BMKB01000001.1"/>
</dbReference>
<gene>
    <name evidence="4" type="ORF">GCM10011499_09540</name>
</gene>
<dbReference type="Gene3D" id="1.10.357.10">
    <property type="entry name" value="Tetracycline Repressor, domain 2"/>
    <property type="match status" value="1"/>
</dbReference>
<dbReference type="InterPro" id="IPR050109">
    <property type="entry name" value="HTH-type_TetR-like_transc_reg"/>
</dbReference>
<dbReference type="PANTHER" id="PTHR30328:SF54">
    <property type="entry name" value="HTH-TYPE TRANSCRIPTIONAL REPRESSOR SCO4008"/>
    <property type="match status" value="1"/>
</dbReference>
<dbReference type="EMBL" id="BMKB01000001">
    <property type="protein sequence ID" value="GGA41977.1"/>
    <property type="molecule type" value="Genomic_DNA"/>
</dbReference>
<evidence type="ECO:0000256" key="2">
    <source>
        <dbReference type="PROSITE-ProRule" id="PRU00335"/>
    </source>
</evidence>
<comment type="caution">
    <text evidence="4">The sequence shown here is derived from an EMBL/GenBank/DDBJ whole genome shotgun (WGS) entry which is preliminary data.</text>
</comment>
<dbReference type="InterPro" id="IPR009057">
    <property type="entry name" value="Homeodomain-like_sf"/>
</dbReference>
<evidence type="ECO:0000313" key="4">
    <source>
        <dbReference type="EMBL" id="GGA41977.1"/>
    </source>
</evidence>
<keyword evidence="5" id="KW-1185">Reference proteome</keyword>
<feature type="DNA-binding region" description="H-T-H motif" evidence="2">
    <location>
        <begin position="58"/>
        <end position="77"/>
    </location>
</feature>
<dbReference type="AlphaFoldDB" id="A0A916VVU2"/>
<dbReference type="PROSITE" id="PS50977">
    <property type="entry name" value="HTH_TETR_2"/>
    <property type="match status" value="1"/>
</dbReference>
<dbReference type="Pfam" id="PF00440">
    <property type="entry name" value="TetR_N"/>
    <property type="match status" value="1"/>
</dbReference>
<feature type="domain" description="HTH tetR-type" evidence="3">
    <location>
        <begin position="35"/>
        <end position="95"/>
    </location>
</feature>
<dbReference type="InterPro" id="IPR001647">
    <property type="entry name" value="HTH_TetR"/>
</dbReference>
<dbReference type="SUPFAM" id="SSF48498">
    <property type="entry name" value="Tetracyclin repressor-like, C-terminal domain"/>
    <property type="match status" value="1"/>
</dbReference>
<keyword evidence="1 2" id="KW-0238">DNA-binding</keyword>